<keyword evidence="2" id="KW-1185">Reference proteome</keyword>
<gene>
    <name evidence="1" type="ORF">PORY_000240</name>
</gene>
<proteinExistence type="predicted"/>
<organism evidence="1 2">
    <name type="scientific">Pneumocystis oryctolagi</name>
    <dbReference type="NCBI Taxonomy" id="42067"/>
    <lineage>
        <taxon>Eukaryota</taxon>
        <taxon>Fungi</taxon>
        <taxon>Dikarya</taxon>
        <taxon>Ascomycota</taxon>
        <taxon>Taphrinomycotina</taxon>
        <taxon>Pneumocystomycetes</taxon>
        <taxon>Pneumocystaceae</taxon>
        <taxon>Pneumocystis</taxon>
    </lineage>
</organism>
<comment type="caution">
    <text evidence="1">The sequence shown here is derived from an EMBL/GenBank/DDBJ whole genome shotgun (WGS) entry which is preliminary data.</text>
</comment>
<dbReference type="EMBL" id="JABTEG010000001">
    <property type="protein sequence ID" value="KAG4306252.1"/>
    <property type="molecule type" value="Genomic_DNA"/>
</dbReference>
<dbReference type="Proteomes" id="UP000768646">
    <property type="component" value="Unassembled WGS sequence"/>
</dbReference>
<name>A0ACB7CHF2_9ASCO</name>
<protein>
    <submittedName>
        <fullName evidence="1">Uncharacterized protein</fullName>
    </submittedName>
</protein>
<evidence type="ECO:0000313" key="2">
    <source>
        <dbReference type="Proteomes" id="UP000768646"/>
    </source>
</evidence>
<evidence type="ECO:0000313" key="1">
    <source>
        <dbReference type="EMBL" id="KAG4306252.1"/>
    </source>
</evidence>
<sequence>MYQMAKVLHCSPLRLTVYPIYRSFHTISLWNDLFSLVRASLYVVHDTGMPWWVTIPITTLFVRTAMLPVVFWSRNRMIRYAYIKPLIKAWEFQNAKSSNDGNVKKVKLLFRDHSCHPIGSLVLPLIQIPLFFIMTSILRGMSGWSFSLFQGSNIPIEASLAYEGIGWIHDLTVSDPIGFFPVCLGLINFINIQLNLHFYKEIAHVPTFLIRLAQGNVLVFIFFSMQVPAVMNDYHCKNTIND</sequence>
<reference evidence="1 2" key="1">
    <citation type="journal article" date="2021" name="Commun. Biol.">
        <title>Genomic insights into the host specific adaptation of the Pneumocystis genus.</title>
        <authorList>
            <person name="Cisse O.H."/>
            <person name="Ma L."/>
            <person name="Dekker J.P."/>
            <person name="Khil P.P."/>
            <person name="Youn J.-H."/>
            <person name="Brenchley J.M."/>
            <person name="Blair R."/>
            <person name="Pahar B."/>
            <person name="Chabe M."/>
            <person name="Van Rompay K.K.A."/>
            <person name="Keesler R."/>
            <person name="Sukura A."/>
            <person name="Hirsch V."/>
            <person name="Kutty G."/>
            <person name="Liu Y."/>
            <person name="Peng L."/>
            <person name="Chen J."/>
            <person name="Song J."/>
            <person name="Weissenbacher-Lang C."/>
            <person name="Xu J."/>
            <person name="Upham N.S."/>
            <person name="Stajich J.E."/>
            <person name="Cuomo C.A."/>
            <person name="Cushion M.T."/>
            <person name="Kovacs J.A."/>
        </authorList>
    </citation>
    <scope>NUCLEOTIDE SEQUENCE [LARGE SCALE GENOMIC DNA]</scope>
    <source>
        <strain evidence="1 2">RABM</strain>
    </source>
</reference>
<accession>A0ACB7CHF2</accession>